<evidence type="ECO:0000313" key="3">
    <source>
        <dbReference type="EMBL" id="GIX96756.1"/>
    </source>
</evidence>
<feature type="chain" id="PRO_5043371732" evidence="2">
    <location>
        <begin position="16"/>
        <end position="170"/>
    </location>
</feature>
<evidence type="ECO:0000313" key="4">
    <source>
        <dbReference type="Proteomes" id="UP001054945"/>
    </source>
</evidence>
<name>A0AAV4PKU4_CAEEX</name>
<reference evidence="3 4" key="1">
    <citation type="submission" date="2021-06" db="EMBL/GenBank/DDBJ databases">
        <title>Caerostris extrusa draft genome.</title>
        <authorList>
            <person name="Kono N."/>
            <person name="Arakawa K."/>
        </authorList>
    </citation>
    <scope>NUCLEOTIDE SEQUENCE [LARGE SCALE GENOMIC DNA]</scope>
</reference>
<proteinExistence type="predicted"/>
<protein>
    <submittedName>
        <fullName evidence="3">Uncharacterized protein</fullName>
    </submittedName>
</protein>
<keyword evidence="4" id="KW-1185">Reference proteome</keyword>
<accession>A0AAV4PKU4</accession>
<keyword evidence="2" id="KW-0732">Signal</keyword>
<dbReference type="AlphaFoldDB" id="A0AAV4PKU4"/>
<feature type="compositionally biased region" description="Basic residues" evidence="1">
    <location>
        <begin position="155"/>
        <end position="170"/>
    </location>
</feature>
<gene>
    <name evidence="3" type="primary">AVEN_24099-2_1</name>
    <name evidence="3" type="ORF">CEXT_446211</name>
</gene>
<dbReference type="Proteomes" id="UP001054945">
    <property type="component" value="Unassembled WGS sequence"/>
</dbReference>
<feature type="region of interest" description="Disordered" evidence="1">
    <location>
        <begin position="144"/>
        <end position="170"/>
    </location>
</feature>
<evidence type="ECO:0000256" key="1">
    <source>
        <dbReference type="SAM" id="MobiDB-lite"/>
    </source>
</evidence>
<sequence>MANVVIPFLMSMLLGRTIDLTTYSVGGDIYDHKDYDESPLNVLNSTYTVLQENVLPYSHIGLPADLVLRIKSDYIHSSSGTLGLDGLLKETSWKSSSVVIAVTSMFQTVYRELKSNSPFSPTGWNGSIQTKLTTLIRWCTVDGAPSSTDSGARCPARKRPSGRSSRRRWE</sequence>
<comment type="caution">
    <text evidence="3">The sequence shown here is derived from an EMBL/GenBank/DDBJ whole genome shotgun (WGS) entry which is preliminary data.</text>
</comment>
<evidence type="ECO:0000256" key="2">
    <source>
        <dbReference type="SAM" id="SignalP"/>
    </source>
</evidence>
<feature type="signal peptide" evidence="2">
    <location>
        <begin position="1"/>
        <end position="15"/>
    </location>
</feature>
<dbReference type="EMBL" id="BPLR01004689">
    <property type="protein sequence ID" value="GIX96756.1"/>
    <property type="molecule type" value="Genomic_DNA"/>
</dbReference>
<organism evidence="3 4">
    <name type="scientific">Caerostris extrusa</name>
    <name type="common">Bark spider</name>
    <name type="synonym">Caerostris bankana</name>
    <dbReference type="NCBI Taxonomy" id="172846"/>
    <lineage>
        <taxon>Eukaryota</taxon>
        <taxon>Metazoa</taxon>
        <taxon>Ecdysozoa</taxon>
        <taxon>Arthropoda</taxon>
        <taxon>Chelicerata</taxon>
        <taxon>Arachnida</taxon>
        <taxon>Araneae</taxon>
        <taxon>Araneomorphae</taxon>
        <taxon>Entelegynae</taxon>
        <taxon>Araneoidea</taxon>
        <taxon>Araneidae</taxon>
        <taxon>Caerostris</taxon>
    </lineage>
</organism>